<dbReference type="NCBIfam" id="TIGR01509">
    <property type="entry name" value="HAD-SF-IA-v3"/>
    <property type="match status" value="1"/>
</dbReference>
<evidence type="ECO:0000256" key="4">
    <source>
        <dbReference type="ARBA" id="ARBA00022842"/>
    </source>
</evidence>
<dbReference type="Proteomes" id="UP000446658">
    <property type="component" value="Unassembled WGS sequence"/>
</dbReference>
<dbReference type="InterPro" id="IPR023214">
    <property type="entry name" value="HAD_sf"/>
</dbReference>
<dbReference type="InterPro" id="IPR051600">
    <property type="entry name" value="Beta-PGM-like"/>
</dbReference>
<dbReference type="InterPro" id="IPR023198">
    <property type="entry name" value="PGP-like_dom2"/>
</dbReference>
<dbReference type="Gene3D" id="1.10.150.240">
    <property type="entry name" value="Putative phosphatase, domain 2"/>
    <property type="match status" value="1"/>
</dbReference>
<proteinExistence type="inferred from homology"/>
<accession>A0A844GC92</accession>
<dbReference type="AlphaFoldDB" id="A0A844GC92"/>
<dbReference type="RefSeq" id="WP_230370264.1">
    <property type="nucleotide sequence ID" value="NZ_WLYX01000001.1"/>
</dbReference>
<keyword evidence="5" id="KW-0378">Hydrolase</keyword>
<dbReference type="InterPro" id="IPR041492">
    <property type="entry name" value="HAD_2"/>
</dbReference>
<dbReference type="GO" id="GO:0046872">
    <property type="term" value="F:metal ion binding"/>
    <property type="evidence" value="ECO:0007669"/>
    <property type="project" value="UniProtKB-KW"/>
</dbReference>
<keyword evidence="4" id="KW-0460">Magnesium</keyword>
<dbReference type="CDD" id="cd07505">
    <property type="entry name" value="HAD_BPGM-like"/>
    <property type="match status" value="1"/>
</dbReference>
<comment type="similarity">
    <text evidence="2">Belongs to the HAD-like hydrolase superfamily. CbbY/CbbZ/Gph/YieH family.</text>
</comment>
<evidence type="ECO:0000313" key="5">
    <source>
        <dbReference type="EMBL" id="MTD33372.1"/>
    </source>
</evidence>
<organism evidence="5 6">
    <name type="scientific">Paludibacterium denitrificans</name>
    <dbReference type="NCBI Taxonomy" id="2675226"/>
    <lineage>
        <taxon>Bacteria</taxon>
        <taxon>Pseudomonadati</taxon>
        <taxon>Pseudomonadota</taxon>
        <taxon>Betaproteobacteria</taxon>
        <taxon>Neisseriales</taxon>
        <taxon>Chromobacteriaceae</taxon>
        <taxon>Paludibacterium</taxon>
    </lineage>
</organism>
<dbReference type="Pfam" id="PF13419">
    <property type="entry name" value="HAD_2"/>
    <property type="match status" value="1"/>
</dbReference>
<sequence length="212" mass="24579">MAKIKAIIFDMDGVLIEAKDWHYQALNKALGLFGMEISRYDHLVTYDGLPTKKKLEMLSLERGLPIELHEFINEIKQAYTMEMVFAQCKPRFFHEYALSRLKQDGYSLAVASNSIRQTVKMMMEQASLMKYLDFYLSNQDVKIGKPDPEIYTKAIQKLNLQPKQCLIIEDNEKGIQAARASGAWVMEVDEVEEVNYQNIKDHISRIEETFND</sequence>
<comment type="caution">
    <text evidence="5">The sequence shown here is derived from an EMBL/GenBank/DDBJ whole genome shotgun (WGS) entry which is preliminary data.</text>
</comment>
<dbReference type="PANTHER" id="PTHR46193:SF9">
    <property type="entry name" value="HALOACID DEHALOGENASE-LIKE HYDROLASE DOMAIN-CONTAINING PROTEIN SGPP"/>
    <property type="match status" value="1"/>
</dbReference>
<evidence type="ECO:0000256" key="1">
    <source>
        <dbReference type="ARBA" id="ARBA00001946"/>
    </source>
</evidence>
<keyword evidence="6" id="KW-1185">Reference proteome</keyword>
<evidence type="ECO:0000313" key="6">
    <source>
        <dbReference type="Proteomes" id="UP000446658"/>
    </source>
</evidence>
<dbReference type="SFLD" id="SFLDS00003">
    <property type="entry name" value="Haloacid_Dehalogenase"/>
    <property type="match status" value="1"/>
</dbReference>
<dbReference type="SUPFAM" id="SSF56784">
    <property type="entry name" value="HAD-like"/>
    <property type="match status" value="1"/>
</dbReference>
<dbReference type="PANTHER" id="PTHR46193">
    <property type="entry name" value="6-PHOSPHOGLUCONATE PHOSPHATASE"/>
    <property type="match status" value="1"/>
</dbReference>
<dbReference type="InterPro" id="IPR006439">
    <property type="entry name" value="HAD-SF_hydro_IA"/>
</dbReference>
<dbReference type="InterPro" id="IPR036412">
    <property type="entry name" value="HAD-like_sf"/>
</dbReference>
<evidence type="ECO:0000256" key="3">
    <source>
        <dbReference type="ARBA" id="ARBA00022723"/>
    </source>
</evidence>
<gene>
    <name evidence="5" type="ORF">GKE73_10375</name>
</gene>
<protein>
    <submittedName>
        <fullName evidence="5">HAD-IA family hydrolase</fullName>
    </submittedName>
</protein>
<dbReference type="Gene3D" id="3.40.50.1000">
    <property type="entry name" value="HAD superfamily/HAD-like"/>
    <property type="match status" value="1"/>
</dbReference>
<keyword evidence="3" id="KW-0479">Metal-binding</keyword>
<reference evidence="5 6" key="1">
    <citation type="submission" date="2019-11" db="EMBL/GenBank/DDBJ databases">
        <title>Draft genome sequence of Paludibacterium sp. dN18-1.</title>
        <authorList>
            <person name="Im W.-T."/>
        </authorList>
    </citation>
    <scope>NUCLEOTIDE SEQUENCE [LARGE SCALE GENOMIC DNA]</scope>
    <source>
        <strain evidence="6">dN 18-1</strain>
    </source>
</reference>
<dbReference type="EMBL" id="WLYX01000001">
    <property type="protein sequence ID" value="MTD33372.1"/>
    <property type="molecule type" value="Genomic_DNA"/>
</dbReference>
<dbReference type="SFLD" id="SFLDG01129">
    <property type="entry name" value="C1.5:_HAD__Beta-PGM__Phosphata"/>
    <property type="match status" value="1"/>
</dbReference>
<dbReference type="SFLD" id="SFLDG01135">
    <property type="entry name" value="C1.5.6:_HAD__Beta-PGM__Phospha"/>
    <property type="match status" value="1"/>
</dbReference>
<comment type="cofactor">
    <cofactor evidence="1">
        <name>Mg(2+)</name>
        <dbReference type="ChEBI" id="CHEBI:18420"/>
    </cofactor>
</comment>
<dbReference type="GO" id="GO:0016787">
    <property type="term" value="F:hydrolase activity"/>
    <property type="evidence" value="ECO:0007669"/>
    <property type="project" value="UniProtKB-KW"/>
</dbReference>
<name>A0A844GC92_9NEIS</name>
<evidence type="ECO:0000256" key="2">
    <source>
        <dbReference type="ARBA" id="ARBA00006171"/>
    </source>
</evidence>